<proteinExistence type="predicted"/>
<feature type="signal peptide" evidence="3">
    <location>
        <begin position="1"/>
        <end position="19"/>
    </location>
</feature>
<dbReference type="AlphaFoldDB" id="A0A1X7U1U6"/>
<keyword evidence="2" id="KW-0472">Membrane</keyword>
<feature type="compositionally biased region" description="Low complexity" evidence="1">
    <location>
        <begin position="132"/>
        <end position="144"/>
    </location>
</feature>
<keyword evidence="2" id="KW-0812">Transmembrane</keyword>
<keyword evidence="2" id="KW-1133">Transmembrane helix</keyword>
<feature type="chain" id="PRO_5012937076" description="Cysteine and tyrosine-rich protein 1" evidence="3">
    <location>
        <begin position="20"/>
        <end position="166"/>
    </location>
</feature>
<reference evidence="5" key="1">
    <citation type="journal article" date="2010" name="Nature">
        <title>The Amphimedon queenslandica genome and the evolution of animal complexity.</title>
        <authorList>
            <person name="Srivastava M."/>
            <person name="Simakov O."/>
            <person name="Chapman J."/>
            <person name="Fahey B."/>
            <person name="Gauthier M.E."/>
            <person name="Mitros T."/>
            <person name="Richards G.S."/>
            <person name="Conaco C."/>
            <person name="Dacre M."/>
            <person name="Hellsten U."/>
            <person name="Larroux C."/>
            <person name="Putnam N.H."/>
            <person name="Stanke M."/>
            <person name="Adamska M."/>
            <person name="Darling A."/>
            <person name="Degnan S.M."/>
            <person name="Oakley T.H."/>
            <person name="Plachetzki D.C."/>
            <person name="Zhai Y."/>
            <person name="Adamski M."/>
            <person name="Calcino A."/>
            <person name="Cummins S.F."/>
            <person name="Goodstein D.M."/>
            <person name="Harris C."/>
            <person name="Jackson D.J."/>
            <person name="Leys S.P."/>
            <person name="Shu S."/>
            <person name="Woodcroft B.J."/>
            <person name="Vervoort M."/>
            <person name="Kosik K.S."/>
            <person name="Manning G."/>
            <person name="Degnan B.M."/>
            <person name="Rokhsar D.S."/>
        </authorList>
    </citation>
    <scope>NUCLEOTIDE SEQUENCE [LARGE SCALE GENOMIC DNA]</scope>
</reference>
<gene>
    <name evidence="4" type="primary">109585084</name>
</gene>
<dbReference type="KEGG" id="aqu:109585084"/>
<evidence type="ECO:0000256" key="3">
    <source>
        <dbReference type="SAM" id="SignalP"/>
    </source>
</evidence>
<evidence type="ECO:0000256" key="1">
    <source>
        <dbReference type="SAM" id="MobiDB-lite"/>
    </source>
</evidence>
<dbReference type="EnsemblMetazoa" id="XM_020001029.1">
    <property type="protein sequence ID" value="XP_019856588.1"/>
    <property type="gene ID" value="LOC109585084"/>
</dbReference>
<accession>A0A1X7U1U6</accession>
<dbReference type="InParanoid" id="A0A1X7U1U6"/>
<keyword evidence="5" id="KW-1185">Reference proteome</keyword>
<feature type="transmembrane region" description="Helical" evidence="2">
    <location>
        <begin position="29"/>
        <end position="62"/>
    </location>
</feature>
<organism evidence="4">
    <name type="scientific">Amphimedon queenslandica</name>
    <name type="common">Sponge</name>
    <dbReference type="NCBI Taxonomy" id="400682"/>
    <lineage>
        <taxon>Eukaryota</taxon>
        <taxon>Metazoa</taxon>
        <taxon>Porifera</taxon>
        <taxon>Demospongiae</taxon>
        <taxon>Heteroscleromorpha</taxon>
        <taxon>Haplosclerida</taxon>
        <taxon>Niphatidae</taxon>
        <taxon>Amphimedon</taxon>
    </lineage>
</organism>
<protein>
    <recommendedName>
        <fullName evidence="6">Cysteine and tyrosine-rich protein 1</fullName>
    </recommendedName>
</protein>
<name>A0A1X7U1U6_AMPQE</name>
<evidence type="ECO:0008006" key="6">
    <source>
        <dbReference type="Google" id="ProtNLM"/>
    </source>
</evidence>
<feature type="compositionally biased region" description="Basic and acidic residues" evidence="1">
    <location>
        <begin position="145"/>
        <end position="154"/>
    </location>
</feature>
<evidence type="ECO:0000313" key="5">
    <source>
        <dbReference type="Proteomes" id="UP000007879"/>
    </source>
</evidence>
<evidence type="ECO:0000313" key="4">
    <source>
        <dbReference type="EnsemblMetazoa" id="Aqu2.1.21487_001"/>
    </source>
</evidence>
<feature type="region of interest" description="Disordered" evidence="1">
    <location>
        <begin position="85"/>
        <end position="166"/>
    </location>
</feature>
<evidence type="ECO:0000256" key="2">
    <source>
        <dbReference type="SAM" id="Phobius"/>
    </source>
</evidence>
<dbReference type="Proteomes" id="UP000007879">
    <property type="component" value="Unassembled WGS sequence"/>
</dbReference>
<reference evidence="4" key="2">
    <citation type="submission" date="2017-05" db="UniProtKB">
        <authorList>
            <consortium name="EnsemblMetazoa"/>
        </authorList>
    </citation>
    <scope>IDENTIFICATION</scope>
</reference>
<dbReference type="EnsemblMetazoa" id="Aqu2.1.21487_001">
    <property type="protein sequence ID" value="Aqu2.1.21487_001"/>
    <property type="gene ID" value="Aqu2.1.21487"/>
</dbReference>
<keyword evidence="3" id="KW-0732">Signal</keyword>
<sequence>MGLLSVLLLLVGLINTAYCQSSSSDDFDNIGSIIGGVFAGFVILFCMAYCAILICMCCFFGFGTYGAATAARRIHTGPAATEVTSGAIVTTTNTSNATAPPPPTYDQQLPPAVAYPPAGFDEEKAPYPPQQGYPAQPGYPPQEEYPTKEYDHPPRGSPPAYSAHLQ</sequence>